<dbReference type="PANTHER" id="PTHR13018:SF5">
    <property type="entry name" value="RE44586P"/>
    <property type="match status" value="1"/>
</dbReference>
<evidence type="ECO:0000256" key="5">
    <source>
        <dbReference type="ARBA" id="ARBA00022989"/>
    </source>
</evidence>
<comment type="subcellular location">
    <subcellularLocation>
        <location evidence="1">Membrane</location>
        <topology evidence="1">Multi-pass membrane protein</topology>
    </subcellularLocation>
</comment>
<keyword evidence="6 7" id="KW-0472">Membrane</keyword>
<protein>
    <submittedName>
        <fullName evidence="11">Uncharacterized protein</fullName>
    </submittedName>
</protein>
<proteinExistence type="inferred from homology"/>
<keyword evidence="3" id="KW-0813">Transport</keyword>
<feature type="transmembrane region" description="Helical" evidence="7">
    <location>
        <begin position="646"/>
        <end position="670"/>
    </location>
</feature>
<sequence length="927" mass="104760">MTTFLACFIHSSKTSPLFLTPRMHRLPNLTPPPLPAVNTAGTFLAWVRVCFYVSDEEIIQRVGYDALMFLRFHRLSLRLLVKMSIFSFLVILPINYYGGEQKDQINNGYDFIISDFSRFTMANVKEGSPRLWVHVVAVILLTYITVAELLAEYSDFNVIRHRYLLSKEPHLRSVIVKDIPIHLRSRRKITQYFHNMYPQSIQKVSLCENVQYLEKLIEDRTGLLAKAERLLLKQQMKQIQMHNEKTSILDTIQVSLSNCLGFNKHLIKDYNETKKKINEINAMIGKELERRRRIMFYMDKMSSATGRGKVDSLLSRNIQVAPKVPLSHLPIISSPAAPKSHFNSNTTARQRLITSNLGTSESFADAPEAAKFSNDTIENHLIEVTDKCFVSFRTYTAATIACQSMHGTRPGSMEIEQAPEPRAILWDNVYVTTRARKTRHLLANMFVLVLIACYAVPMTLVSLLVSKNSLMAFSPTISRLAMSSGFFSFLFSMVQPICVVGLQQILPPLFQAVGKIEGQMNFTKIQIRTFTRYFAFQVVNILLVTAIAGSIFDTAAQIAENPGYAFRFLGYALPKTSSFFCYYIILKSSLGLGVELVRVVPILQALIRAAFFHNGTIRDRRKVIAGIRPIDDPGWMPMHKIFAQDLLVVLIGVTFAVIAPVVLLPCMIFCSLSRIVWTHQFLFIYEACCESGGMFWPKVFRRFVFGIMLAQATVIGQFMLKGAFSQAYVCIVLMIATYWYLKRARSSFDLSSNSLPLEIASVMDINIKDDEGAHEKMNQELYEKAYIQPALRASPNAQLDPPFPPVRVLKKNKENNDDEDDANSVSGNTVFSGVENRPFGPKEAILAKILMAEENHDGCCKANILPKAHLEQLEEGWGQALAFQSHKFFEVVSGTGAGTLHIPELGKQAHEVLHGRKIPKKRRSDLV</sequence>
<evidence type="ECO:0000256" key="6">
    <source>
        <dbReference type="ARBA" id="ARBA00023136"/>
    </source>
</evidence>
<feature type="transmembrane region" description="Helical" evidence="7">
    <location>
        <begin position="131"/>
        <end position="151"/>
    </location>
</feature>
<dbReference type="InterPro" id="IPR003864">
    <property type="entry name" value="CSC1/OSCA1-like_7TM"/>
</dbReference>
<feature type="domain" description="CSC1/OSCA1-like N-terminal transmembrane" evidence="9">
    <location>
        <begin position="3"/>
        <end position="149"/>
    </location>
</feature>
<dbReference type="OrthoDB" id="1689567at2759"/>
<feature type="transmembrane region" description="Helical" evidence="7">
    <location>
        <begin position="726"/>
        <end position="741"/>
    </location>
</feature>
<evidence type="ECO:0000259" key="10">
    <source>
        <dbReference type="Pfam" id="PF14703"/>
    </source>
</evidence>
<evidence type="ECO:0000256" key="7">
    <source>
        <dbReference type="SAM" id="Phobius"/>
    </source>
</evidence>
<gene>
    <name evidence="11" type="ORF">TrCOL_g9979</name>
</gene>
<evidence type="ECO:0000256" key="4">
    <source>
        <dbReference type="ARBA" id="ARBA00022692"/>
    </source>
</evidence>
<comment type="similarity">
    <text evidence="2">Belongs to the CSC1 (TC 1.A.17) family.</text>
</comment>
<feature type="domain" description="CSC1/OSCA1-like cytosolic" evidence="10">
    <location>
        <begin position="172"/>
        <end position="289"/>
    </location>
</feature>
<dbReference type="InterPro" id="IPR032880">
    <property type="entry name" value="CSC1/OSCA1-like_N"/>
</dbReference>
<dbReference type="PANTHER" id="PTHR13018">
    <property type="entry name" value="PROBABLE MEMBRANE PROTEIN DUF221-RELATED"/>
    <property type="match status" value="1"/>
</dbReference>
<evidence type="ECO:0000256" key="2">
    <source>
        <dbReference type="ARBA" id="ARBA00007779"/>
    </source>
</evidence>
<evidence type="ECO:0000313" key="11">
    <source>
        <dbReference type="EMBL" id="GMI49066.1"/>
    </source>
</evidence>
<name>A0A9W7GNS7_9STRA</name>
<dbReference type="InterPro" id="IPR045122">
    <property type="entry name" value="Csc1-like"/>
</dbReference>
<evidence type="ECO:0000313" key="12">
    <source>
        <dbReference type="Proteomes" id="UP001165065"/>
    </source>
</evidence>
<dbReference type="EMBL" id="BRYA01000458">
    <property type="protein sequence ID" value="GMI49066.1"/>
    <property type="molecule type" value="Genomic_DNA"/>
</dbReference>
<feature type="transmembrane region" description="Helical" evidence="7">
    <location>
        <begin position="75"/>
        <end position="97"/>
    </location>
</feature>
<feature type="transmembrane region" description="Helical" evidence="7">
    <location>
        <begin position="485"/>
        <end position="510"/>
    </location>
</feature>
<evidence type="ECO:0000259" key="8">
    <source>
        <dbReference type="Pfam" id="PF02714"/>
    </source>
</evidence>
<feature type="transmembrane region" description="Helical" evidence="7">
    <location>
        <begin position="441"/>
        <end position="465"/>
    </location>
</feature>
<organism evidence="11 12">
    <name type="scientific">Triparma columacea</name>
    <dbReference type="NCBI Taxonomy" id="722753"/>
    <lineage>
        <taxon>Eukaryota</taxon>
        <taxon>Sar</taxon>
        <taxon>Stramenopiles</taxon>
        <taxon>Ochrophyta</taxon>
        <taxon>Bolidophyceae</taxon>
        <taxon>Parmales</taxon>
        <taxon>Triparmaceae</taxon>
        <taxon>Triparma</taxon>
    </lineage>
</organism>
<dbReference type="GO" id="GO:0005886">
    <property type="term" value="C:plasma membrane"/>
    <property type="evidence" value="ECO:0007669"/>
    <property type="project" value="TreeGrafter"/>
</dbReference>
<dbReference type="GO" id="GO:0005227">
    <property type="term" value="F:calcium-activated cation channel activity"/>
    <property type="evidence" value="ECO:0007669"/>
    <property type="project" value="InterPro"/>
</dbReference>
<dbReference type="Proteomes" id="UP001165065">
    <property type="component" value="Unassembled WGS sequence"/>
</dbReference>
<reference evidence="12" key="1">
    <citation type="journal article" date="2023" name="Commun. Biol.">
        <title>Genome analysis of Parmales, the sister group of diatoms, reveals the evolutionary specialization of diatoms from phago-mixotrophs to photoautotrophs.</title>
        <authorList>
            <person name="Ban H."/>
            <person name="Sato S."/>
            <person name="Yoshikawa S."/>
            <person name="Yamada K."/>
            <person name="Nakamura Y."/>
            <person name="Ichinomiya M."/>
            <person name="Sato N."/>
            <person name="Blanc-Mathieu R."/>
            <person name="Endo H."/>
            <person name="Kuwata A."/>
            <person name="Ogata H."/>
        </authorList>
    </citation>
    <scope>NUCLEOTIDE SEQUENCE [LARGE SCALE GENOMIC DNA]</scope>
</reference>
<dbReference type="AlphaFoldDB" id="A0A9W7GNS7"/>
<dbReference type="Pfam" id="PF02714">
    <property type="entry name" value="RSN1_7TM"/>
    <property type="match status" value="1"/>
</dbReference>
<dbReference type="Pfam" id="PF13967">
    <property type="entry name" value="RSN1_TM"/>
    <property type="match status" value="1"/>
</dbReference>
<comment type="caution">
    <text evidence="11">The sequence shown here is derived from an EMBL/GenBank/DDBJ whole genome shotgun (WGS) entry which is preliminary data.</text>
</comment>
<accession>A0A9W7GNS7</accession>
<evidence type="ECO:0000256" key="3">
    <source>
        <dbReference type="ARBA" id="ARBA00022448"/>
    </source>
</evidence>
<evidence type="ECO:0000259" key="9">
    <source>
        <dbReference type="Pfam" id="PF13967"/>
    </source>
</evidence>
<evidence type="ECO:0000256" key="1">
    <source>
        <dbReference type="ARBA" id="ARBA00004141"/>
    </source>
</evidence>
<keyword evidence="4 7" id="KW-0812">Transmembrane</keyword>
<dbReference type="Pfam" id="PF14703">
    <property type="entry name" value="PHM7_cyt"/>
    <property type="match status" value="1"/>
</dbReference>
<feature type="domain" description="CSC1/OSCA1-like 7TM region" evidence="8">
    <location>
        <begin position="439"/>
        <end position="718"/>
    </location>
</feature>
<feature type="transmembrane region" description="Helical" evidence="7">
    <location>
        <begin position="703"/>
        <end position="720"/>
    </location>
</feature>
<keyword evidence="5 7" id="KW-1133">Transmembrane helix</keyword>
<feature type="transmembrane region" description="Helical" evidence="7">
    <location>
        <begin position="530"/>
        <end position="552"/>
    </location>
</feature>
<dbReference type="InterPro" id="IPR027815">
    <property type="entry name" value="CSC1/OSCA1-like_cyt"/>
</dbReference>
<keyword evidence="12" id="KW-1185">Reference proteome</keyword>